<comment type="caution">
    <text evidence="12">The sequence shown here is derived from an EMBL/GenBank/DDBJ whole genome shotgun (WGS) entry which is preliminary data.</text>
</comment>
<keyword evidence="7" id="KW-1133">Transmembrane helix</keyword>
<comment type="cofactor">
    <cofactor evidence="1">
        <name>heme</name>
        <dbReference type="ChEBI" id="CHEBI:30413"/>
    </cofactor>
</comment>
<comment type="similarity">
    <text evidence="3">Belongs to the cytochrome P450 family.</text>
</comment>
<sequence>MKVSEDPAFKKASYSYFQGHAITGGLLLFLPLGPLRHYLAGPISYFQRVRQRRVLSIVAAEFQERLNGAGSGKTHIDGIEWTIKMLKEFPGKPGEPLPLFQMSHELVHILGAAHTPVGMTLTQMVWQMLVQPEYLHALRKEAEEAVAKVGFTDRIVEYLPLQDSYIREANRLYPSNIGEKVRERKTNEAFR</sequence>
<protein>
    <recommendedName>
        <fullName evidence="14">Cytochrome P450</fullName>
    </recommendedName>
</protein>
<dbReference type="SUPFAM" id="SSF48264">
    <property type="entry name" value="Cytochrome P450"/>
    <property type="match status" value="1"/>
</dbReference>
<evidence type="ECO:0000256" key="10">
    <source>
        <dbReference type="ARBA" id="ARBA00023033"/>
    </source>
</evidence>
<keyword evidence="10" id="KW-0503">Monooxygenase</keyword>
<evidence type="ECO:0000256" key="7">
    <source>
        <dbReference type="ARBA" id="ARBA00022989"/>
    </source>
</evidence>
<evidence type="ECO:0000256" key="4">
    <source>
        <dbReference type="ARBA" id="ARBA00022617"/>
    </source>
</evidence>
<evidence type="ECO:0000313" key="12">
    <source>
        <dbReference type="EMBL" id="KAL1604786.1"/>
    </source>
</evidence>
<keyword evidence="6" id="KW-0479">Metal-binding</keyword>
<evidence type="ECO:0000256" key="11">
    <source>
        <dbReference type="ARBA" id="ARBA00023136"/>
    </source>
</evidence>
<dbReference type="EMBL" id="JAKJXO020000005">
    <property type="protein sequence ID" value="KAL1604786.1"/>
    <property type="molecule type" value="Genomic_DNA"/>
</dbReference>
<organism evidence="12 13">
    <name type="scientific">Paraconiothyrium brasiliense</name>
    <dbReference type="NCBI Taxonomy" id="300254"/>
    <lineage>
        <taxon>Eukaryota</taxon>
        <taxon>Fungi</taxon>
        <taxon>Dikarya</taxon>
        <taxon>Ascomycota</taxon>
        <taxon>Pezizomycotina</taxon>
        <taxon>Dothideomycetes</taxon>
        <taxon>Pleosporomycetidae</taxon>
        <taxon>Pleosporales</taxon>
        <taxon>Massarineae</taxon>
        <taxon>Didymosphaeriaceae</taxon>
        <taxon>Paraconiothyrium</taxon>
    </lineage>
</organism>
<dbReference type="PANTHER" id="PTHR46206">
    <property type="entry name" value="CYTOCHROME P450"/>
    <property type="match status" value="1"/>
</dbReference>
<keyword evidence="11" id="KW-0472">Membrane</keyword>
<dbReference type="Gene3D" id="1.10.630.10">
    <property type="entry name" value="Cytochrome P450"/>
    <property type="match status" value="1"/>
</dbReference>
<name>A0ABR3RK22_9PLEO</name>
<dbReference type="InterPro" id="IPR001128">
    <property type="entry name" value="Cyt_P450"/>
</dbReference>
<dbReference type="Pfam" id="PF00067">
    <property type="entry name" value="p450"/>
    <property type="match status" value="1"/>
</dbReference>
<evidence type="ECO:0000256" key="9">
    <source>
        <dbReference type="ARBA" id="ARBA00023004"/>
    </source>
</evidence>
<evidence type="ECO:0000313" key="13">
    <source>
        <dbReference type="Proteomes" id="UP001521785"/>
    </source>
</evidence>
<keyword evidence="9" id="KW-0408">Iron</keyword>
<evidence type="ECO:0000256" key="6">
    <source>
        <dbReference type="ARBA" id="ARBA00022723"/>
    </source>
</evidence>
<proteinExistence type="inferred from homology"/>
<keyword evidence="5" id="KW-0812">Transmembrane</keyword>
<dbReference type="Proteomes" id="UP001521785">
    <property type="component" value="Unassembled WGS sequence"/>
</dbReference>
<evidence type="ECO:0000256" key="1">
    <source>
        <dbReference type="ARBA" id="ARBA00001971"/>
    </source>
</evidence>
<reference evidence="12 13" key="1">
    <citation type="submission" date="2024-02" db="EMBL/GenBank/DDBJ databases">
        <title>De novo assembly and annotation of 12 fungi associated with fruit tree decline syndrome in Ontario, Canada.</title>
        <authorList>
            <person name="Sulman M."/>
            <person name="Ellouze W."/>
            <person name="Ilyukhin E."/>
        </authorList>
    </citation>
    <scope>NUCLEOTIDE SEQUENCE [LARGE SCALE GENOMIC DNA]</scope>
    <source>
        <strain evidence="12 13">M42-189</strain>
    </source>
</reference>
<comment type="subcellular location">
    <subcellularLocation>
        <location evidence="2">Membrane</location>
    </subcellularLocation>
</comment>
<gene>
    <name evidence="12" type="ORF">SLS60_004326</name>
</gene>
<evidence type="ECO:0000256" key="5">
    <source>
        <dbReference type="ARBA" id="ARBA00022692"/>
    </source>
</evidence>
<evidence type="ECO:0000256" key="8">
    <source>
        <dbReference type="ARBA" id="ARBA00023002"/>
    </source>
</evidence>
<accession>A0ABR3RK22</accession>
<keyword evidence="4" id="KW-0349">Heme</keyword>
<dbReference type="PANTHER" id="PTHR46206:SF5">
    <property type="entry name" value="P450, PUTATIVE (EUROFUNG)-RELATED"/>
    <property type="match status" value="1"/>
</dbReference>
<dbReference type="InterPro" id="IPR036396">
    <property type="entry name" value="Cyt_P450_sf"/>
</dbReference>
<evidence type="ECO:0000256" key="3">
    <source>
        <dbReference type="ARBA" id="ARBA00010617"/>
    </source>
</evidence>
<evidence type="ECO:0008006" key="14">
    <source>
        <dbReference type="Google" id="ProtNLM"/>
    </source>
</evidence>
<evidence type="ECO:0000256" key="2">
    <source>
        <dbReference type="ARBA" id="ARBA00004370"/>
    </source>
</evidence>
<keyword evidence="13" id="KW-1185">Reference proteome</keyword>
<keyword evidence="8" id="KW-0560">Oxidoreductase</keyword>